<dbReference type="EMBL" id="LT630003">
    <property type="protein sequence ID" value="SET57179.1"/>
    <property type="molecule type" value="Genomic_DNA"/>
</dbReference>
<organism evidence="1 2">
    <name type="scientific">Lacrimispora sphenoides JCM 1415</name>
    <dbReference type="NCBI Taxonomy" id="1297793"/>
    <lineage>
        <taxon>Bacteria</taxon>
        <taxon>Bacillati</taxon>
        <taxon>Bacillota</taxon>
        <taxon>Clostridia</taxon>
        <taxon>Lachnospirales</taxon>
        <taxon>Lachnospiraceae</taxon>
        <taxon>Lacrimispora</taxon>
    </lineage>
</organism>
<accession>A0ABY1C2L0</accession>
<reference evidence="1 2" key="1">
    <citation type="submission" date="2016-10" db="EMBL/GenBank/DDBJ databases">
        <authorList>
            <person name="Varghese N."/>
            <person name="Submissions S."/>
        </authorList>
    </citation>
    <scope>NUCLEOTIDE SEQUENCE [LARGE SCALE GENOMIC DNA]</scope>
    <source>
        <strain evidence="1 2">ATCC 19403</strain>
    </source>
</reference>
<evidence type="ECO:0000313" key="2">
    <source>
        <dbReference type="Proteomes" id="UP000198970"/>
    </source>
</evidence>
<gene>
    <name evidence="1" type="ORF">SAMN02745906_0435</name>
</gene>
<dbReference type="Proteomes" id="UP000198970">
    <property type="component" value="Chromosome I"/>
</dbReference>
<proteinExistence type="predicted"/>
<name>A0ABY1C2L0_9FIRM</name>
<protein>
    <recommendedName>
        <fullName evidence="3">DNA and RNA helicase</fullName>
    </recommendedName>
</protein>
<evidence type="ECO:0008006" key="3">
    <source>
        <dbReference type="Google" id="ProtNLM"/>
    </source>
</evidence>
<sequence length="258" mass="29647">MQNLYPLFERNRILKKELLWSLRDYSFAHLQLEYQEYSQGILRGCDITVRGDKLVVSPGIIKYGPFICLMMEEEVIEYTPLEQMQFLKLKAEIDRSSPDYIAYRTMLLLDQNEAKDEDEFELCRFHLRKGAQLRSQYTSFSDMITGYDTINLIYGSWGGLGGRSIAPAVTRYFARTVLESGKSQPEDRSFAYLCLSQAGAVPVQALTAYARHRSGGGWDKAMDNLSLYQSMSTIIGEIQKGEEKVISSRKERRRILVD</sequence>
<keyword evidence="2" id="KW-1185">Reference proteome</keyword>
<dbReference type="RefSeq" id="WP_100041429.1">
    <property type="nucleotide sequence ID" value="NZ_LT630003.1"/>
</dbReference>
<evidence type="ECO:0000313" key="1">
    <source>
        <dbReference type="EMBL" id="SET57179.1"/>
    </source>
</evidence>